<comment type="caution">
    <text evidence="2">The sequence shown here is derived from an EMBL/GenBank/DDBJ whole genome shotgun (WGS) entry which is preliminary data.</text>
</comment>
<feature type="domain" description="Transposase IS200-like" evidence="1">
    <location>
        <begin position="9"/>
        <end position="123"/>
    </location>
</feature>
<dbReference type="Pfam" id="PF01797">
    <property type="entry name" value="Y1_Tnp"/>
    <property type="match status" value="1"/>
</dbReference>
<reference evidence="2 3" key="1">
    <citation type="journal article" date="2016" name="Nat. Commun.">
        <title>Thousands of microbial genomes shed light on interconnected biogeochemical processes in an aquifer system.</title>
        <authorList>
            <person name="Anantharaman K."/>
            <person name="Brown C.T."/>
            <person name="Hug L.A."/>
            <person name="Sharon I."/>
            <person name="Castelle C.J."/>
            <person name="Probst A.J."/>
            <person name="Thomas B.C."/>
            <person name="Singh A."/>
            <person name="Wilkins M.J."/>
            <person name="Karaoz U."/>
            <person name="Brodie E.L."/>
            <person name="Williams K.H."/>
            <person name="Hubbard S.S."/>
            <person name="Banfield J.F."/>
        </authorList>
    </citation>
    <scope>NUCLEOTIDE SEQUENCE [LARGE SCALE GENOMIC DNA]</scope>
</reference>
<dbReference type="InterPro" id="IPR036515">
    <property type="entry name" value="Transposase_17_sf"/>
</dbReference>
<proteinExistence type="predicted"/>
<name>A0A1F5TSE9_9BACT</name>
<dbReference type="Gene3D" id="3.30.70.1290">
    <property type="entry name" value="Transposase IS200-like"/>
    <property type="match status" value="1"/>
</dbReference>
<accession>A0A1F5TSE9</accession>
<dbReference type="SMART" id="SM01321">
    <property type="entry name" value="Y1_Tnp"/>
    <property type="match status" value="1"/>
</dbReference>
<evidence type="ECO:0000313" key="3">
    <source>
        <dbReference type="Proteomes" id="UP000177579"/>
    </source>
</evidence>
<evidence type="ECO:0000313" key="2">
    <source>
        <dbReference type="EMBL" id="OGF41769.1"/>
    </source>
</evidence>
<organism evidence="2 3">
    <name type="scientific">Candidatus Falkowbacteria bacterium RIFOXYD2_FULL_34_120</name>
    <dbReference type="NCBI Taxonomy" id="1798007"/>
    <lineage>
        <taxon>Bacteria</taxon>
        <taxon>Candidatus Falkowiibacteriota</taxon>
    </lineage>
</organism>
<dbReference type="PANTHER" id="PTHR34322">
    <property type="entry name" value="TRANSPOSASE, Y1_TNP DOMAIN-CONTAINING"/>
    <property type="match status" value="1"/>
</dbReference>
<dbReference type="AlphaFoldDB" id="A0A1F5TSE9"/>
<sequence>MARPIRVQFSGATYHIMSRGNGRQNIFKDKKDYEKFLDVYEEVLKKYNIISYAYCLMPNHYHLFIETPDPNLSISMRQLNGKYTQAFNIRHKVLGHLFQGRYKSILVDMDNYAYEVIRYIVLNPVKAKMVKYPGQWKWSSHNEMTGKLKPTKCLDLKRAFKLYDNNQDKAKENYIKNINLKMEEDLLDKELGNKTILGSIEFIDKIKKYFKQQSKSKEIPKIERFAHRPDLEEIFKGIKDKVGRNKNIYKAHWDYGYTLSEIGRALNIHYTTISKIVNKK</sequence>
<protein>
    <recommendedName>
        <fullName evidence="1">Transposase IS200-like domain-containing protein</fullName>
    </recommendedName>
</protein>
<dbReference type="SUPFAM" id="SSF143422">
    <property type="entry name" value="Transposase IS200-like"/>
    <property type="match status" value="1"/>
</dbReference>
<dbReference type="PANTHER" id="PTHR34322:SF2">
    <property type="entry name" value="TRANSPOSASE IS200-LIKE DOMAIN-CONTAINING PROTEIN"/>
    <property type="match status" value="1"/>
</dbReference>
<dbReference type="EMBL" id="MFGO01000005">
    <property type="protein sequence ID" value="OGF41769.1"/>
    <property type="molecule type" value="Genomic_DNA"/>
</dbReference>
<dbReference type="Proteomes" id="UP000177579">
    <property type="component" value="Unassembled WGS sequence"/>
</dbReference>
<evidence type="ECO:0000259" key="1">
    <source>
        <dbReference type="SMART" id="SM01321"/>
    </source>
</evidence>
<dbReference type="GO" id="GO:0003677">
    <property type="term" value="F:DNA binding"/>
    <property type="evidence" value="ECO:0007669"/>
    <property type="project" value="InterPro"/>
</dbReference>
<dbReference type="InterPro" id="IPR002686">
    <property type="entry name" value="Transposase_17"/>
</dbReference>
<dbReference type="GO" id="GO:0004803">
    <property type="term" value="F:transposase activity"/>
    <property type="evidence" value="ECO:0007669"/>
    <property type="project" value="InterPro"/>
</dbReference>
<dbReference type="GO" id="GO:0006313">
    <property type="term" value="P:DNA transposition"/>
    <property type="evidence" value="ECO:0007669"/>
    <property type="project" value="InterPro"/>
</dbReference>
<gene>
    <name evidence="2" type="ORF">A2531_05805</name>
</gene>